<name>A0A149U151_9PROT</name>
<reference evidence="11 12" key="1">
    <citation type="submission" date="2015-06" db="EMBL/GenBank/DDBJ databases">
        <title>Improved classification and identification of acetic acid bacteria using matrix-assisted laser desorption/ionization time-of-flight mass spectrometry; Gluconobacter nephelii and Gluconobacter uchimurae are later heterotypic synonyms of Gluconobacter japonicus and Gluconobacter oxydans, respectively.</title>
        <authorList>
            <person name="Li L."/>
            <person name="Cleenwerck I."/>
            <person name="De Vuyst L."/>
            <person name="Vandamme P."/>
        </authorList>
    </citation>
    <scope>NUCLEOTIDE SEQUENCE [LARGE SCALE GENOMIC DNA]</scope>
    <source>
        <strain evidence="11 12">LMG 23690</strain>
    </source>
</reference>
<organism evidence="11 12">
    <name type="scientific">Acetobacter senegalensis</name>
    <dbReference type="NCBI Taxonomy" id="446692"/>
    <lineage>
        <taxon>Bacteria</taxon>
        <taxon>Pseudomonadati</taxon>
        <taxon>Pseudomonadota</taxon>
        <taxon>Alphaproteobacteria</taxon>
        <taxon>Acetobacterales</taxon>
        <taxon>Acetobacteraceae</taxon>
        <taxon>Acetobacter</taxon>
    </lineage>
</organism>
<dbReference type="Gene3D" id="1.10.3720.10">
    <property type="entry name" value="MetI-like"/>
    <property type="match status" value="1"/>
</dbReference>
<evidence type="ECO:0000256" key="2">
    <source>
        <dbReference type="ARBA" id="ARBA00011779"/>
    </source>
</evidence>
<dbReference type="PANTHER" id="PTHR30406:SF1">
    <property type="entry name" value="SULFATE TRANSPORT SYSTEM PERMEASE PROTEIN CYSW"/>
    <property type="match status" value="1"/>
</dbReference>
<dbReference type="AlphaFoldDB" id="A0A149U151"/>
<sequence length="272" mass="29319">MGRCRVKTYILWVVSWAVIAIVLLMPPAVVVSEALKNGIGPALETLKDPDGIAAIWLTLEVSVVSVAVNTLFGVLAAWLLTKYLFPGRSALLVLVELPLSISPVVSGLVWLLLFGAQGWWGQALEQAGIHVAFAVPGIMLATLFVTLPYVVRTLVPLMEQQGRDAEEAAMLAGAGFWQILWRVTLPGARVALFSGILLTTARAMGEFGAVSVVSGHIPGLTETMPLHIESLYNGYQTVAAFTMATLLAAMAMSAVLLRSVPEWITRWREKQA</sequence>
<keyword evidence="5 9" id="KW-1133">Transmembrane helix</keyword>
<dbReference type="PROSITE" id="PS50928">
    <property type="entry name" value="ABC_TM1"/>
    <property type="match status" value="1"/>
</dbReference>
<feature type="transmembrane region" description="Helical" evidence="9">
    <location>
        <begin position="51"/>
        <end position="79"/>
    </location>
</feature>
<evidence type="ECO:0000256" key="9">
    <source>
        <dbReference type="SAM" id="Phobius"/>
    </source>
</evidence>
<keyword evidence="4 9" id="KW-0812">Transmembrane</keyword>
<protein>
    <submittedName>
        <fullName evidence="11">Sulfate transporter permease CysW</fullName>
    </submittedName>
</protein>
<dbReference type="PANTHER" id="PTHR30406">
    <property type="entry name" value="SULFATE TRANSPORT SYSTEM PERMEASE PROTEIN"/>
    <property type="match status" value="1"/>
</dbReference>
<feature type="transmembrane region" description="Helical" evidence="9">
    <location>
        <begin position="190"/>
        <end position="217"/>
    </location>
</feature>
<evidence type="ECO:0000313" key="12">
    <source>
        <dbReference type="Proteomes" id="UP000075360"/>
    </source>
</evidence>
<feature type="domain" description="ABC transmembrane type-1" evidence="10">
    <location>
        <begin position="55"/>
        <end position="256"/>
    </location>
</feature>
<dbReference type="OrthoDB" id="9774448at2"/>
<dbReference type="InterPro" id="IPR035906">
    <property type="entry name" value="MetI-like_sf"/>
</dbReference>
<keyword evidence="7 9" id="KW-0472">Membrane</keyword>
<proteinExistence type="predicted"/>
<evidence type="ECO:0000256" key="5">
    <source>
        <dbReference type="ARBA" id="ARBA00022989"/>
    </source>
</evidence>
<keyword evidence="3" id="KW-0813">Transport</keyword>
<feature type="transmembrane region" description="Helical" evidence="9">
    <location>
        <begin position="91"/>
        <end position="115"/>
    </location>
</feature>
<evidence type="ECO:0000256" key="1">
    <source>
        <dbReference type="ARBA" id="ARBA00004651"/>
    </source>
</evidence>
<dbReference type="GO" id="GO:0015419">
    <property type="term" value="F:ABC-type sulfate transporter activity"/>
    <property type="evidence" value="ECO:0007669"/>
    <property type="project" value="InterPro"/>
</dbReference>
<feature type="transmembrane region" description="Helical" evidence="9">
    <location>
        <begin position="127"/>
        <end position="151"/>
    </location>
</feature>
<evidence type="ECO:0000256" key="4">
    <source>
        <dbReference type="ARBA" id="ARBA00022692"/>
    </source>
</evidence>
<comment type="subcellular location">
    <subcellularLocation>
        <location evidence="1">Cell membrane</location>
        <topology evidence="1">Multi-pass membrane protein</topology>
    </subcellularLocation>
</comment>
<feature type="transmembrane region" description="Helical" evidence="9">
    <location>
        <begin position="9"/>
        <end position="31"/>
    </location>
</feature>
<accession>A0A149U151</accession>
<keyword evidence="6" id="KW-0764">Sulfate transport</keyword>
<dbReference type="CDD" id="cd06261">
    <property type="entry name" value="TM_PBP2"/>
    <property type="match status" value="1"/>
</dbReference>
<evidence type="ECO:0000259" key="10">
    <source>
        <dbReference type="PROSITE" id="PS50928"/>
    </source>
</evidence>
<evidence type="ECO:0000313" key="11">
    <source>
        <dbReference type="EMBL" id="KXV59019.1"/>
    </source>
</evidence>
<comment type="subunit">
    <text evidence="2">The complex is composed of two ATP-binding proteins (CysA), two transmembrane proteins (CysT and CysW) and a solute-binding protein (CysP).</text>
</comment>
<dbReference type="SUPFAM" id="SSF161098">
    <property type="entry name" value="MetI-like"/>
    <property type="match status" value="1"/>
</dbReference>
<dbReference type="Pfam" id="PF00528">
    <property type="entry name" value="BPD_transp_1"/>
    <property type="match status" value="1"/>
</dbReference>
<evidence type="ECO:0000256" key="8">
    <source>
        <dbReference type="ARBA" id="ARBA00025323"/>
    </source>
</evidence>
<comment type="function">
    <text evidence="8">Part of the ABC transporter complex CysAWTP (TC 3.A.1.6.1) involved in sulfate/thiosulfate import. Probably responsible for the translocation of the substrate across the membrane.</text>
</comment>
<dbReference type="EMBL" id="LHZU01000133">
    <property type="protein sequence ID" value="KXV59019.1"/>
    <property type="molecule type" value="Genomic_DNA"/>
</dbReference>
<dbReference type="PATRIC" id="fig|446692.4.peg.767"/>
<evidence type="ECO:0000256" key="7">
    <source>
        <dbReference type="ARBA" id="ARBA00023136"/>
    </source>
</evidence>
<dbReference type="Proteomes" id="UP000075360">
    <property type="component" value="Unassembled WGS sequence"/>
</dbReference>
<dbReference type="RefSeq" id="WP_061471754.1">
    <property type="nucleotide sequence ID" value="NZ_LHZU01000133.1"/>
</dbReference>
<gene>
    <name evidence="11" type="ORF">AD948_09910</name>
</gene>
<dbReference type="GO" id="GO:0005886">
    <property type="term" value="C:plasma membrane"/>
    <property type="evidence" value="ECO:0007669"/>
    <property type="project" value="UniProtKB-SubCell"/>
</dbReference>
<dbReference type="InterPro" id="IPR000515">
    <property type="entry name" value="MetI-like"/>
</dbReference>
<comment type="caution">
    <text evidence="11">The sequence shown here is derived from an EMBL/GenBank/DDBJ whole genome shotgun (WGS) entry which is preliminary data.</text>
</comment>
<evidence type="ECO:0000256" key="3">
    <source>
        <dbReference type="ARBA" id="ARBA00022448"/>
    </source>
</evidence>
<dbReference type="InterPro" id="IPR005667">
    <property type="entry name" value="Sulph_transpt2"/>
</dbReference>
<feature type="transmembrane region" description="Helical" evidence="9">
    <location>
        <begin position="237"/>
        <end position="257"/>
    </location>
</feature>
<evidence type="ECO:0000256" key="6">
    <source>
        <dbReference type="ARBA" id="ARBA00023032"/>
    </source>
</evidence>
<dbReference type="NCBIfam" id="TIGR00969">
    <property type="entry name" value="3a0106s02"/>
    <property type="match status" value="1"/>
</dbReference>